<organism evidence="3 4">
    <name type="scientific">Ephemerocybe angulata</name>
    <dbReference type="NCBI Taxonomy" id="980116"/>
    <lineage>
        <taxon>Eukaryota</taxon>
        <taxon>Fungi</taxon>
        <taxon>Dikarya</taxon>
        <taxon>Basidiomycota</taxon>
        <taxon>Agaricomycotina</taxon>
        <taxon>Agaricomycetes</taxon>
        <taxon>Agaricomycetidae</taxon>
        <taxon>Agaricales</taxon>
        <taxon>Agaricineae</taxon>
        <taxon>Psathyrellaceae</taxon>
        <taxon>Ephemerocybe</taxon>
    </lineage>
</organism>
<feature type="compositionally biased region" description="Basic and acidic residues" evidence="1">
    <location>
        <begin position="477"/>
        <end position="509"/>
    </location>
</feature>
<dbReference type="InterPro" id="IPR012337">
    <property type="entry name" value="RNaseH-like_sf"/>
</dbReference>
<evidence type="ECO:0000313" key="3">
    <source>
        <dbReference type="EMBL" id="KAF5331423.1"/>
    </source>
</evidence>
<dbReference type="GO" id="GO:0003676">
    <property type="term" value="F:nucleic acid binding"/>
    <property type="evidence" value="ECO:0007669"/>
    <property type="project" value="InterPro"/>
</dbReference>
<proteinExistence type="predicted"/>
<dbReference type="Pfam" id="PF00075">
    <property type="entry name" value="RNase_H"/>
    <property type="match status" value="1"/>
</dbReference>
<protein>
    <recommendedName>
        <fullName evidence="2">RNase H type-1 domain-containing protein</fullName>
    </recommendedName>
</protein>
<gene>
    <name evidence="3" type="ORF">D9611_011884</name>
</gene>
<keyword evidence="4" id="KW-1185">Reference proteome</keyword>
<feature type="region of interest" description="Disordered" evidence="1">
    <location>
        <begin position="473"/>
        <end position="518"/>
    </location>
</feature>
<dbReference type="OrthoDB" id="3051850at2759"/>
<evidence type="ECO:0000313" key="4">
    <source>
        <dbReference type="Proteomes" id="UP000541558"/>
    </source>
</evidence>
<dbReference type="GO" id="GO:0004523">
    <property type="term" value="F:RNA-DNA hybrid ribonuclease activity"/>
    <property type="evidence" value="ECO:0007669"/>
    <property type="project" value="InterPro"/>
</dbReference>
<feature type="domain" description="RNase H type-1" evidence="2">
    <location>
        <begin position="161"/>
        <end position="309"/>
    </location>
</feature>
<sequence>MFQRLTKQHTGLSTNLMRQLYKVVGIPKMTYAADVWYVPPQKPEGGKKRVGSTDALRKLARVQRIAMIAITGAMGSTAGDILDAHESVHQVMHTTETTRPSDPYPPGAPEMRTKIMARRYDINPTKIEKISLKARPPNHERTFAIRIEESREASIAHEKADIAPIRIYTDGSGIDDKTGAAALLYRGEETEPEHTLHYYLGKKTDHSTYEAEWVGAILAVWLLVSRTTIRDEVGTTEISIYTDNQSILKAMQSGRPGPAQYLQDEFYRLADTLKNEGMERIKFTLKWISAHSDVARNERVDEEAKKAARGTTTFALGLPPLLRPGLLRSISTLKEETRNEARKRWIEMWKGSKRGEGFLETDAEFPFKSYQKQTGQLTRSQNSLLVQIRSRHIPLNGYLFTRKKAETDICQKCRSGRKETLEHFLYDCPAYRAHRTTMDREHGRDKRNMPKIMGKLEHVRALIRYTNRTGRFTLTRNGEETDKKKKEREQKRAQKEGEKKKKKDEEDKTRRRKRRRGR</sequence>
<dbReference type="InterPro" id="IPR036397">
    <property type="entry name" value="RNaseH_sf"/>
</dbReference>
<name>A0A8H5FCI9_9AGAR</name>
<dbReference type="AlphaFoldDB" id="A0A8H5FCI9"/>
<dbReference type="SUPFAM" id="SSF53098">
    <property type="entry name" value="Ribonuclease H-like"/>
    <property type="match status" value="1"/>
</dbReference>
<accession>A0A8H5FCI9</accession>
<dbReference type="Gene3D" id="3.30.420.10">
    <property type="entry name" value="Ribonuclease H-like superfamily/Ribonuclease H"/>
    <property type="match status" value="1"/>
</dbReference>
<dbReference type="CDD" id="cd09276">
    <property type="entry name" value="Rnase_HI_RT_non_LTR"/>
    <property type="match status" value="1"/>
</dbReference>
<evidence type="ECO:0000256" key="1">
    <source>
        <dbReference type="SAM" id="MobiDB-lite"/>
    </source>
</evidence>
<evidence type="ECO:0000259" key="2">
    <source>
        <dbReference type="PROSITE" id="PS50879"/>
    </source>
</evidence>
<dbReference type="InterPro" id="IPR002156">
    <property type="entry name" value="RNaseH_domain"/>
</dbReference>
<dbReference type="Proteomes" id="UP000541558">
    <property type="component" value="Unassembled WGS sequence"/>
</dbReference>
<reference evidence="3 4" key="1">
    <citation type="journal article" date="2020" name="ISME J.">
        <title>Uncovering the hidden diversity of litter-decomposition mechanisms in mushroom-forming fungi.</title>
        <authorList>
            <person name="Floudas D."/>
            <person name="Bentzer J."/>
            <person name="Ahren D."/>
            <person name="Johansson T."/>
            <person name="Persson P."/>
            <person name="Tunlid A."/>
        </authorList>
    </citation>
    <scope>NUCLEOTIDE SEQUENCE [LARGE SCALE GENOMIC DNA]</scope>
    <source>
        <strain evidence="3 4">CBS 175.51</strain>
    </source>
</reference>
<dbReference type="PROSITE" id="PS50879">
    <property type="entry name" value="RNASE_H_1"/>
    <property type="match status" value="1"/>
</dbReference>
<comment type="caution">
    <text evidence="3">The sequence shown here is derived from an EMBL/GenBank/DDBJ whole genome shotgun (WGS) entry which is preliminary data.</text>
</comment>
<dbReference type="EMBL" id="JAACJK010000114">
    <property type="protein sequence ID" value="KAF5331423.1"/>
    <property type="molecule type" value="Genomic_DNA"/>
</dbReference>